<feature type="domain" description="Large ribosomal subunit protein uL30-like ferredoxin-like fold" evidence="4">
    <location>
        <begin position="103"/>
        <end position="153"/>
    </location>
</feature>
<dbReference type="GO" id="GO:0000463">
    <property type="term" value="P:maturation of LSU-rRNA from tricistronic rRNA transcript (SSU-rRNA, 5.8S rRNA, LSU-rRNA)"/>
    <property type="evidence" value="ECO:0007669"/>
    <property type="project" value="TreeGrafter"/>
</dbReference>
<evidence type="ECO:0000313" key="6">
    <source>
        <dbReference type="Ensembl" id="ENSCANP00000030484.1"/>
    </source>
</evidence>
<evidence type="ECO:0008006" key="8">
    <source>
        <dbReference type="Google" id="ProtNLM"/>
    </source>
</evidence>
<dbReference type="Gene3D" id="3.30.1390.20">
    <property type="entry name" value="Ribosomal protein L30, ferredoxin-like fold domain"/>
    <property type="match status" value="1"/>
</dbReference>
<dbReference type="GO" id="GO:0022625">
    <property type="term" value="C:cytosolic large ribosomal subunit"/>
    <property type="evidence" value="ECO:0007669"/>
    <property type="project" value="TreeGrafter"/>
</dbReference>
<dbReference type="GO" id="GO:0003723">
    <property type="term" value="F:RNA binding"/>
    <property type="evidence" value="ECO:0007669"/>
    <property type="project" value="TreeGrafter"/>
</dbReference>
<dbReference type="Pfam" id="PF00327">
    <property type="entry name" value="Ribosomal_L30"/>
    <property type="match status" value="1"/>
</dbReference>
<reference evidence="6" key="1">
    <citation type="submission" date="2025-08" db="UniProtKB">
        <authorList>
            <consortium name="Ensembl"/>
        </authorList>
    </citation>
    <scope>IDENTIFICATION</scope>
</reference>
<accession>A0A2K5JNP6</accession>
<dbReference type="FunFam" id="3.30.1390.20:FF:000003">
    <property type="entry name" value="60S ribosomal protein L7"/>
    <property type="match status" value="1"/>
</dbReference>
<dbReference type="Ensembl" id="ENSCANT00000053690.1">
    <property type="protein sequence ID" value="ENSCANP00000030484.1"/>
    <property type="gene ID" value="ENSCANG00000038901.1"/>
</dbReference>
<dbReference type="SUPFAM" id="SSF55129">
    <property type="entry name" value="Ribosomal protein L30p/L7e"/>
    <property type="match status" value="1"/>
</dbReference>
<dbReference type="PANTHER" id="PTHR11524">
    <property type="entry name" value="60S RIBOSOMAL PROTEIN L7"/>
    <property type="match status" value="1"/>
</dbReference>
<keyword evidence="3" id="KW-0687">Ribonucleoprotein</keyword>
<evidence type="ECO:0000256" key="2">
    <source>
        <dbReference type="ARBA" id="ARBA00022980"/>
    </source>
</evidence>
<organism evidence="6 7">
    <name type="scientific">Colobus angolensis palliatus</name>
    <name type="common">Peters' Angolan colobus</name>
    <dbReference type="NCBI Taxonomy" id="336983"/>
    <lineage>
        <taxon>Eukaryota</taxon>
        <taxon>Metazoa</taxon>
        <taxon>Chordata</taxon>
        <taxon>Craniata</taxon>
        <taxon>Vertebrata</taxon>
        <taxon>Euteleostomi</taxon>
        <taxon>Mammalia</taxon>
        <taxon>Eutheria</taxon>
        <taxon>Euarchontoglires</taxon>
        <taxon>Primates</taxon>
        <taxon>Haplorrhini</taxon>
        <taxon>Catarrhini</taxon>
        <taxon>Cercopithecidae</taxon>
        <taxon>Colobinae</taxon>
        <taxon>Colobus</taxon>
    </lineage>
</organism>
<proteinExistence type="inferred from homology"/>
<dbReference type="AlphaFoldDB" id="A0A2K5JNP6"/>
<dbReference type="InterPro" id="IPR036919">
    <property type="entry name" value="Ribo_uL30_ferredoxin-like_sf"/>
</dbReference>
<dbReference type="InterPro" id="IPR039699">
    <property type="entry name" value="Ribosomal_uL30"/>
</dbReference>
<dbReference type="InterPro" id="IPR018038">
    <property type="entry name" value="Ribosomal_uL30_CS"/>
</dbReference>
<dbReference type="InterPro" id="IPR035808">
    <property type="entry name" value="Ribosomal_uL30_euk_arc"/>
</dbReference>
<reference evidence="6" key="2">
    <citation type="submission" date="2025-09" db="UniProtKB">
        <authorList>
            <consortium name="Ensembl"/>
        </authorList>
    </citation>
    <scope>IDENTIFICATION</scope>
</reference>
<feature type="domain" description="Large ribosomal subunit protein uL30 N-terminal eukaryotes" evidence="5">
    <location>
        <begin position="36"/>
        <end position="98"/>
    </location>
</feature>
<evidence type="ECO:0000256" key="3">
    <source>
        <dbReference type="ARBA" id="ARBA00023274"/>
    </source>
</evidence>
<dbReference type="PANTHER" id="PTHR11524:SF12">
    <property type="entry name" value="LARGE RIBOSOMAL SUBUNIT PROTEIN UL30"/>
    <property type="match status" value="1"/>
</dbReference>
<dbReference type="OMA" id="FLWWRCR"/>
<protein>
    <recommendedName>
        <fullName evidence="8">Ribosomal protein L30 ferredoxin-like fold domain-containing protein</fullName>
    </recommendedName>
</protein>
<comment type="similarity">
    <text evidence="1">Belongs to the universal ribosomal protein uL30 family.</text>
</comment>
<dbReference type="InterPro" id="IPR012988">
    <property type="entry name" value="Ribosomal_uL30_N_euk"/>
</dbReference>
<name>A0A2K5JNP6_COLAP</name>
<dbReference type="STRING" id="336983.ENSCANP00000030484"/>
<dbReference type="PROSITE" id="PS00634">
    <property type="entry name" value="RIBOSOMAL_L30"/>
    <property type="match status" value="1"/>
</dbReference>
<dbReference type="Proteomes" id="UP000233080">
    <property type="component" value="Unassembled WGS sequence"/>
</dbReference>
<evidence type="ECO:0000259" key="5">
    <source>
        <dbReference type="Pfam" id="PF08079"/>
    </source>
</evidence>
<keyword evidence="7" id="KW-1185">Reference proteome</keyword>
<dbReference type="InterPro" id="IPR016082">
    <property type="entry name" value="Ribosomal_uL30_ferredoxin-like"/>
</dbReference>
<evidence type="ECO:0000259" key="4">
    <source>
        <dbReference type="Pfam" id="PF00327"/>
    </source>
</evidence>
<dbReference type="GO" id="GO:0003735">
    <property type="term" value="F:structural constituent of ribosome"/>
    <property type="evidence" value="ECO:0007669"/>
    <property type="project" value="TreeGrafter"/>
</dbReference>
<evidence type="ECO:0000256" key="1">
    <source>
        <dbReference type="ARBA" id="ARBA00007594"/>
    </source>
</evidence>
<dbReference type="Pfam" id="PF08079">
    <property type="entry name" value="Ribosomal_L30_N"/>
    <property type="match status" value="1"/>
</dbReference>
<keyword evidence="2" id="KW-0689">Ribosomal protein</keyword>
<sequence>LLKLQNKKKKISLALGGGLPIVPAGAEEKKKKVPAVPETLKKKQRNFAELKIKLLRKKFAQKMLRKARRKLIYEKAKHYHKEYRQMMARKAGHFYVPAEPKLAFVIRIRGINGVSPKVRKVLQLLRLHQIFSGTFVKLNKASINMLRIVEPYIAWGYPNLKSVNELIYKRDYGKINKKRIALTDNALIARSLGKYGIICMEDLIHEIYTVGKRFKEANNFLWPFKLSSP</sequence>
<evidence type="ECO:0000313" key="7">
    <source>
        <dbReference type="Proteomes" id="UP000233080"/>
    </source>
</evidence>
<dbReference type="CDD" id="cd01657">
    <property type="entry name" value="Ribosomal_L7_archeal_euk"/>
    <property type="match status" value="1"/>
</dbReference>